<dbReference type="GO" id="GO:0022857">
    <property type="term" value="F:transmembrane transporter activity"/>
    <property type="evidence" value="ECO:0007669"/>
    <property type="project" value="InterPro"/>
</dbReference>
<feature type="transmembrane region" description="Helical" evidence="3">
    <location>
        <begin position="142"/>
        <end position="163"/>
    </location>
</feature>
<keyword evidence="5" id="KW-1185">Reference proteome</keyword>
<evidence type="ECO:0000256" key="1">
    <source>
        <dbReference type="ARBA" id="ARBA00004141"/>
    </source>
</evidence>
<keyword evidence="3" id="KW-1133">Transmembrane helix</keyword>
<dbReference type="OrthoDB" id="3797192at2759"/>
<feature type="transmembrane region" description="Helical" evidence="3">
    <location>
        <begin position="346"/>
        <end position="369"/>
    </location>
</feature>
<feature type="transmembrane region" description="Helical" evidence="3">
    <location>
        <begin position="322"/>
        <end position="340"/>
    </location>
</feature>
<dbReference type="Gene3D" id="1.20.1250.20">
    <property type="entry name" value="MFS general substrate transporter like domains"/>
    <property type="match status" value="1"/>
</dbReference>
<feature type="region of interest" description="Disordered" evidence="2">
    <location>
        <begin position="1"/>
        <end position="41"/>
    </location>
</feature>
<sequence length="444" mass="46522">MLTSSSHRTASNAMRSHPSGTLDHAHTETPHARHAAAPADSLVKPSRDRAHTYAAHALNLFNVYGIPLTSGIWLEYYFTSSRPSISLLAVSSVFGTQLACLGLATSTTLRLHHRPKYWRVYMLIGTLFVCGAHLGLLVTSDLWVLVLCQGALTGLGLGMLGAVSLRVLSTHYKHNVAVTSTLCGSAGFFGAIVHSTLTWICLRTDNPGLAHGLALSLLTLTLFPALLLARPGDYKSLQPRQPNRDALPSTSSWRVYPVSPAMLLTTTALLIPPLHLPLLLTRHPGPNRADAGLYTLLTLYGTAVLTSAFVPRIPPRRLSSSTLCGVAGVVAGAATVPLVWMQSLGVAVPCAAVYGAALGCVAVLWVTVFSRCVEAFRAGGVGGLVDVCGLVAGLSAAGGVVGAAALLQGLESGVEVLLGVVVGGLVLGGLGMGGRDFVRRWKRL</sequence>
<evidence type="ECO:0008006" key="6">
    <source>
        <dbReference type="Google" id="ProtNLM"/>
    </source>
</evidence>
<dbReference type="GeneID" id="54347063"/>
<organism evidence="4 5">
    <name type="scientific">Didymella exigua CBS 183.55</name>
    <dbReference type="NCBI Taxonomy" id="1150837"/>
    <lineage>
        <taxon>Eukaryota</taxon>
        <taxon>Fungi</taxon>
        <taxon>Dikarya</taxon>
        <taxon>Ascomycota</taxon>
        <taxon>Pezizomycotina</taxon>
        <taxon>Dothideomycetes</taxon>
        <taxon>Pleosporomycetidae</taxon>
        <taxon>Pleosporales</taxon>
        <taxon>Pleosporineae</taxon>
        <taxon>Didymellaceae</taxon>
        <taxon>Didymella</taxon>
    </lineage>
</organism>
<dbReference type="EMBL" id="ML979012">
    <property type="protein sequence ID" value="KAF1922975.1"/>
    <property type="molecule type" value="Genomic_DNA"/>
</dbReference>
<feature type="transmembrane region" description="Helical" evidence="3">
    <location>
        <begin position="85"/>
        <end position="105"/>
    </location>
</feature>
<feature type="transmembrane region" description="Helical" evidence="3">
    <location>
        <begin position="291"/>
        <end position="310"/>
    </location>
</feature>
<keyword evidence="3" id="KW-0812">Transmembrane</keyword>
<evidence type="ECO:0000256" key="3">
    <source>
        <dbReference type="SAM" id="Phobius"/>
    </source>
</evidence>
<feature type="transmembrane region" description="Helical" evidence="3">
    <location>
        <begin position="209"/>
        <end position="232"/>
    </location>
</feature>
<name>A0A6A5R4F0_9PLEO</name>
<evidence type="ECO:0000313" key="4">
    <source>
        <dbReference type="EMBL" id="KAF1922975.1"/>
    </source>
</evidence>
<feature type="transmembrane region" description="Helical" evidence="3">
    <location>
        <begin position="413"/>
        <end position="433"/>
    </location>
</feature>
<gene>
    <name evidence="4" type="ORF">M421DRAFT_335689</name>
</gene>
<keyword evidence="3" id="KW-0472">Membrane</keyword>
<dbReference type="Proteomes" id="UP000800082">
    <property type="component" value="Unassembled WGS sequence"/>
</dbReference>
<reference evidence="4" key="1">
    <citation type="journal article" date="2020" name="Stud. Mycol.">
        <title>101 Dothideomycetes genomes: a test case for predicting lifestyles and emergence of pathogens.</title>
        <authorList>
            <person name="Haridas S."/>
            <person name="Albert R."/>
            <person name="Binder M."/>
            <person name="Bloem J."/>
            <person name="Labutti K."/>
            <person name="Salamov A."/>
            <person name="Andreopoulos B."/>
            <person name="Baker S."/>
            <person name="Barry K."/>
            <person name="Bills G."/>
            <person name="Bluhm B."/>
            <person name="Cannon C."/>
            <person name="Castanera R."/>
            <person name="Culley D."/>
            <person name="Daum C."/>
            <person name="Ezra D."/>
            <person name="Gonzalez J."/>
            <person name="Henrissat B."/>
            <person name="Kuo A."/>
            <person name="Liang C."/>
            <person name="Lipzen A."/>
            <person name="Lutzoni F."/>
            <person name="Magnuson J."/>
            <person name="Mondo S."/>
            <person name="Nolan M."/>
            <person name="Ohm R."/>
            <person name="Pangilinan J."/>
            <person name="Park H.-J."/>
            <person name="Ramirez L."/>
            <person name="Alfaro M."/>
            <person name="Sun H."/>
            <person name="Tritt A."/>
            <person name="Yoshinaga Y."/>
            <person name="Zwiers L.-H."/>
            <person name="Turgeon B."/>
            <person name="Goodwin S."/>
            <person name="Spatafora J."/>
            <person name="Crous P."/>
            <person name="Grigoriev I."/>
        </authorList>
    </citation>
    <scope>NUCLEOTIDE SEQUENCE</scope>
    <source>
        <strain evidence="4">CBS 183.55</strain>
    </source>
</reference>
<evidence type="ECO:0000313" key="5">
    <source>
        <dbReference type="Proteomes" id="UP000800082"/>
    </source>
</evidence>
<dbReference type="InterPro" id="IPR011701">
    <property type="entry name" value="MFS"/>
</dbReference>
<feature type="compositionally biased region" description="Polar residues" evidence="2">
    <location>
        <begin position="1"/>
        <end position="14"/>
    </location>
</feature>
<dbReference type="RefSeq" id="XP_033443228.1">
    <property type="nucleotide sequence ID" value="XM_033589416.1"/>
</dbReference>
<dbReference type="Pfam" id="PF07690">
    <property type="entry name" value="MFS_1"/>
    <property type="match status" value="1"/>
</dbReference>
<feature type="transmembrane region" description="Helical" evidence="3">
    <location>
        <begin position="117"/>
        <end position="136"/>
    </location>
</feature>
<comment type="subcellular location">
    <subcellularLocation>
        <location evidence="1">Membrane</location>
        <topology evidence="1">Multi-pass membrane protein</topology>
    </subcellularLocation>
</comment>
<dbReference type="InterPro" id="IPR036259">
    <property type="entry name" value="MFS_trans_sf"/>
</dbReference>
<proteinExistence type="predicted"/>
<accession>A0A6A5R4F0</accession>
<dbReference type="SUPFAM" id="SSF103473">
    <property type="entry name" value="MFS general substrate transporter"/>
    <property type="match status" value="1"/>
</dbReference>
<feature type="transmembrane region" description="Helical" evidence="3">
    <location>
        <begin position="253"/>
        <end position="271"/>
    </location>
</feature>
<feature type="transmembrane region" description="Helical" evidence="3">
    <location>
        <begin position="381"/>
        <end position="407"/>
    </location>
</feature>
<feature type="transmembrane region" description="Helical" evidence="3">
    <location>
        <begin position="175"/>
        <end position="197"/>
    </location>
</feature>
<evidence type="ECO:0000256" key="2">
    <source>
        <dbReference type="SAM" id="MobiDB-lite"/>
    </source>
</evidence>
<dbReference type="GO" id="GO:0016020">
    <property type="term" value="C:membrane"/>
    <property type="evidence" value="ECO:0007669"/>
    <property type="project" value="UniProtKB-SubCell"/>
</dbReference>
<protein>
    <recommendedName>
        <fullName evidence="6">MFS general substrate transporter</fullName>
    </recommendedName>
</protein>
<dbReference type="AlphaFoldDB" id="A0A6A5R4F0"/>
<feature type="transmembrane region" description="Helical" evidence="3">
    <location>
        <begin position="53"/>
        <end position="73"/>
    </location>
</feature>